<feature type="domain" description="Type I restriction modification DNA specificity" evidence="5">
    <location>
        <begin position="26"/>
        <end position="194"/>
    </location>
</feature>
<organism evidence="6 7">
    <name type="scientific">Postechiella marina</name>
    <dbReference type="NCBI Taxonomy" id="943941"/>
    <lineage>
        <taxon>Bacteria</taxon>
        <taxon>Pseudomonadati</taxon>
        <taxon>Bacteroidota</taxon>
        <taxon>Flavobacteriia</taxon>
        <taxon>Flavobacteriales</taxon>
        <taxon>Flavobacteriaceae</taxon>
        <taxon>Postechiella</taxon>
    </lineage>
</organism>
<dbReference type="Pfam" id="PF01420">
    <property type="entry name" value="Methylase_S"/>
    <property type="match status" value="2"/>
</dbReference>
<evidence type="ECO:0000256" key="1">
    <source>
        <dbReference type="ARBA" id="ARBA00010923"/>
    </source>
</evidence>
<comment type="similarity">
    <text evidence="1">Belongs to the type-I restriction system S methylase family.</text>
</comment>
<evidence type="ECO:0000256" key="4">
    <source>
        <dbReference type="SAM" id="Coils"/>
    </source>
</evidence>
<evidence type="ECO:0000313" key="6">
    <source>
        <dbReference type="EMBL" id="GAA4230639.1"/>
    </source>
</evidence>
<dbReference type="InterPro" id="IPR052021">
    <property type="entry name" value="Type-I_RS_S_subunit"/>
</dbReference>
<dbReference type="EMBL" id="BAABCA010000001">
    <property type="protein sequence ID" value="GAA4230639.1"/>
    <property type="molecule type" value="Genomic_DNA"/>
</dbReference>
<evidence type="ECO:0000256" key="3">
    <source>
        <dbReference type="ARBA" id="ARBA00023125"/>
    </source>
</evidence>
<dbReference type="Proteomes" id="UP001501496">
    <property type="component" value="Unassembled WGS sequence"/>
</dbReference>
<evidence type="ECO:0000259" key="5">
    <source>
        <dbReference type="Pfam" id="PF01420"/>
    </source>
</evidence>
<dbReference type="Gene3D" id="1.10.287.1120">
    <property type="entry name" value="Bipartite methylase S protein"/>
    <property type="match status" value="1"/>
</dbReference>
<name>A0ABP8BZ84_9FLAO</name>
<evidence type="ECO:0000313" key="7">
    <source>
        <dbReference type="Proteomes" id="UP001501496"/>
    </source>
</evidence>
<keyword evidence="6" id="KW-0255">Endonuclease</keyword>
<dbReference type="CDD" id="cd17246">
    <property type="entry name" value="RMtype1_S_SonII-TRD2-CR2_like"/>
    <property type="match status" value="1"/>
</dbReference>
<sequence>MELVTKKGAAQSLPKGFKQTEVGLIPEDWSFEILSELCSKITDGTHDTPKPISKGVPFLTAIHVKENKIHYKDCYFLSEEVHNEIYRRCNPEMNDVLMVNIGAGVGTTALVKVDYEFSLKNVALLKSSNKIDGSYLNNTLISRKRRILKDFIAGGAQPFLSLGQISRIQIPTPPTLKEQQAIATALSDVDALISSLDALITKKKAIKQGAMQQLLTPPHKDGKRLPGFSGEWGSYTIEEVADCLDNLRIPLNGEVRAKMNGDIPYCGANGIVDYVNDYVLDDDVILMAEDGGYFDEYKTRPIAYRINGKCWVNNHAHILKAKKQFDQGFLFYSLVHKNILDYINGGTRAKLNKSEMNKIENWFPNSKDEQTAISEILSDMDIELEQLQSKTAKYQQVKQGMMQELLTGKTRLV</sequence>
<keyword evidence="3" id="KW-0238">DNA-binding</keyword>
<keyword evidence="4" id="KW-0175">Coiled coil</keyword>
<keyword evidence="7" id="KW-1185">Reference proteome</keyword>
<keyword evidence="6" id="KW-0378">Hydrolase</keyword>
<feature type="domain" description="Type I restriction modification DNA specificity" evidence="5">
    <location>
        <begin position="231"/>
        <end position="388"/>
    </location>
</feature>
<dbReference type="InterPro" id="IPR000055">
    <property type="entry name" value="Restrct_endonuc_typeI_TRD"/>
</dbReference>
<dbReference type="GO" id="GO:0004519">
    <property type="term" value="F:endonuclease activity"/>
    <property type="evidence" value="ECO:0007669"/>
    <property type="project" value="UniProtKB-KW"/>
</dbReference>
<reference evidence="7" key="1">
    <citation type="journal article" date="2019" name="Int. J. Syst. Evol. Microbiol.">
        <title>The Global Catalogue of Microorganisms (GCM) 10K type strain sequencing project: providing services to taxonomists for standard genome sequencing and annotation.</title>
        <authorList>
            <consortium name="The Broad Institute Genomics Platform"/>
            <consortium name="The Broad Institute Genome Sequencing Center for Infectious Disease"/>
            <person name="Wu L."/>
            <person name="Ma J."/>
        </authorList>
    </citation>
    <scope>NUCLEOTIDE SEQUENCE [LARGE SCALE GENOMIC DNA]</scope>
    <source>
        <strain evidence="7">JCM 17630</strain>
    </source>
</reference>
<gene>
    <name evidence="6" type="ORF">GCM10022291_01250</name>
</gene>
<evidence type="ECO:0000256" key="2">
    <source>
        <dbReference type="ARBA" id="ARBA00022747"/>
    </source>
</evidence>
<feature type="coiled-coil region" evidence="4">
    <location>
        <begin position="377"/>
        <end position="404"/>
    </location>
</feature>
<dbReference type="Gene3D" id="3.90.220.20">
    <property type="entry name" value="DNA methylase specificity domains"/>
    <property type="match status" value="2"/>
</dbReference>
<dbReference type="PANTHER" id="PTHR30408">
    <property type="entry name" value="TYPE-1 RESTRICTION ENZYME ECOKI SPECIFICITY PROTEIN"/>
    <property type="match status" value="1"/>
</dbReference>
<proteinExistence type="inferred from homology"/>
<dbReference type="CDD" id="cd17262">
    <property type="entry name" value="RMtype1_S_Aco12261I-TRD2-CR2"/>
    <property type="match status" value="1"/>
</dbReference>
<comment type="caution">
    <text evidence="6">The sequence shown here is derived from an EMBL/GenBank/DDBJ whole genome shotgun (WGS) entry which is preliminary data.</text>
</comment>
<accession>A0ABP8BZ84</accession>
<dbReference type="InterPro" id="IPR044946">
    <property type="entry name" value="Restrct_endonuc_typeI_TRD_sf"/>
</dbReference>
<keyword evidence="6" id="KW-0540">Nuclease</keyword>
<dbReference type="PANTHER" id="PTHR30408:SF12">
    <property type="entry name" value="TYPE I RESTRICTION ENZYME MJAVIII SPECIFICITY SUBUNIT"/>
    <property type="match status" value="1"/>
</dbReference>
<dbReference type="RefSeq" id="WP_344785913.1">
    <property type="nucleotide sequence ID" value="NZ_BAABCA010000001.1"/>
</dbReference>
<dbReference type="SUPFAM" id="SSF116734">
    <property type="entry name" value="DNA methylase specificity domain"/>
    <property type="match status" value="2"/>
</dbReference>
<protein>
    <submittedName>
        <fullName evidence="6">Restriction endonuclease subunit S</fullName>
    </submittedName>
</protein>
<keyword evidence="2" id="KW-0680">Restriction system</keyword>